<gene>
    <name evidence="3" type="ORF">CJD35_19080</name>
    <name evidence="4" type="ORF">CJD35_20260</name>
</gene>
<dbReference type="RefSeq" id="WP_095687446.1">
    <property type="nucleotide sequence ID" value="NZ_CP022747.1"/>
</dbReference>
<geneLocation type="plasmid" evidence="4 5">
    <name>p2</name>
</geneLocation>
<organism evidence="3 5">
    <name type="scientific">Sphingobium xenophagum</name>
    <dbReference type="NCBI Taxonomy" id="121428"/>
    <lineage>
        <taxon>Bacteria</taxon>
        <taxon>Pseudomonadati</taxon>
        <taxon>Pseudomonadota</taxon>
        <taxon>Alphaproteobacteria</taxon>
        <taxon>Sphingomonadales</taxon>
        <taxon>Sphingomonadaceae</taxon>
        <taxon>Sphingobium</taxon>
    </lineage>
</organism>
<keyword evidence="1" id="KW-0175">Coiled coil</keyword>
<dbReference type="EMBL" id="CP022748">
    <property type="protein sequence ID" value="ASY46825.1"/>
    <property type="molecule type" value="Genomic_DNA"/>
</dbReference>
<dbReference type="Proteomes" id="UP000217141">
    <property type="component" value="Plasmid p1"/>
</dbReference>
<evidence type="ECO:0000313" key="4">
    <source>
        <dbReference type="EMBL" id="ASY46825.1"/>
    </source>
</evidence>
<dbReference type="KEGG" id="shyd:CJD35_20260"/>
<dbReference type="EMBL" id="CP022747">
    <property type="protein sequence ID" value="ASY46582.1"/>
    <property type="molecule type" value="Genomic_DNA"/>
</dbReference>
<dbReference type="KEGG" id="shyd:CJD35_19080"/>
<evidence type="ECO:0000256" key="2">
    <source>
        <dbReference type="SAM" id="MobiDB-lite"/>
    </source>
</evidence>
<reference evidence="3 5" key="1">
    <citation type="submission" date="2017-08" db="EMBL/GenBank/DDBJ databases">
        <title>Whole Genome Sequence of Sphingobium hydrophobicum C1: Insights into Adaption to the Electronic-waste Contaminated Sediment.</title>
        <authorList>
            <person name="Song D."/>
            <person name="Chen X."/>
            <person name="Xu M."/>
        </authorList>
    </citation>
    <scope>NUCLEOTIDE SEQUENCE [LARGE SCALE GENOMIC DNA]</scope>
    <source>
        <strain evidence="3 5">C1</strain>
        <plasmid evidence="3 5">p1</plasmid>
        <plasmid evidence="4 5">p2</plasmid>
    </source>
</reference>
<dbReference type="Proteomes" id="UP000217141">
    <property type="component" value="Plasmid p2"/>
</dbReference>
<evidence type="ECO:0000256" key="1">
    <source>
        <dbReference type="SAM" id="Coils"/>
    </source>
</evidence>
<accession>A0A249MZ93</accession>
<sequence length="146" mass="15889">MATLADTPQGRRRERIAARLQEALAALRADPAAELTASALARRAGIGRNALYTNHRSALDDLRDLQAERSPMRCPNGAPDEGGGKGDGEVRVRALATENASLLRRALIAETRVKRLEERNADLVRQLRAQRKVTVMPAAGLSKTEE</sequence>
<name>A0A249MZ93_SPHXE</name>
<proteinExistence type="predicted"/>
<protein>
    <submittedName>
        <fullName evidence="3">Uncharacterized protein</fullName>
    </submittedName>
</protein>
<dbReference type="AlphaFoldDB" id="A0A249MZ93"/>
<feature type="region of interest" description="Disordered" evidence="2">
    <location>
        <begin position="68"/>
        <end position="89"/>
    </location>
</feature>
<geneLocation type="plasmid" evidence="3 5">
    <name>p1</name>
</geneLocation>
<evidence type="ECO:0000313" key="3">
    <source>
        <dbReference type="EMBL" id="ASY46582.1"/>
    </source>
</evidence>
<evidence type="ECO:0000313" key="5">
    <source>
        <dbReference type="Proteomes" id="UP000217141"/>
    </source>
</evidence>
<keyword evidence="3" id="KW-0614">Plasmid</keyword>
<feature type="coiled-coil region" evidence="1">
    <location>
        <begin position="99"/>
        <end position="133"/>
    </location>
</feature>